<dbReference type="InterPro" id="IPR046615">
    <property type="entry name" value="DUF6728"/>
</dbReference>
<keyword evidence="3" id="KW-1185">Reference proteome</keyword>
<gene>
    <name evidence="2" type="ORF">HMF3257_34245</name>
</gene>
<keyword evidence="1" id="KW-1133">Transmembrane helix</keyword>
<proteinExistence type="predicted"/>
<organism evidence="2 3">
    <name type="scientific">Spirosoma telluris</name>
    <dbReference type="NCBI Taxonomy" id="2183553"/>
    <lineage>
        <taxon>Bacteria</taxon>
        <taxon>Pseudomonadati</taxon>
        <taxon>Bacteroidota</taxon>
        <taxon>Cytophagia</taxon>
        <taxon>Cytophagales</taxon>
        <taxon>Cytophagaceae</taxon>
        <taxon>Spirosoma</taxon>
    </lineage>
</organism>
<dbReference type="Proteomes" id="UP000249016">
    <property type="component" value="Unassembled WGS sequence"/>
</dbReference>
<dbReference type="RefSeq" id="WP_111349050.1">
    <property type="nucleotide sequence ID" value="NZ_QLII01000001.1"/>
</dbReference>
<sequence>MNKFIDYLKIGPVFAYFIRVFRKPDPNNPTSVNLRMMHGINRISIIMFLFAIIVYSVRHCVR</sequence>
<feature type="transmembrane region" description="Helical" evidence="1">
    <location>
        <begin position="39"/>
        <end position="57"/>
    </location>
</feature>
<evidence type="ECO:0000313" key="2">
    <source>
        <dbReference type="EMBL" id="RAI77913.1"/>
    </source>
</evidence>
<comment type="caution">
    <text evidence="2">The sequence shown here is derived from an EMBL/GenBank/DDBJ whole genome shotgun (WGS) entry which is preliminary data.</text>
</comment>
<evidence type="ECO:0000256" key="1">
    <source>
        <dbReference type="SAM" id="Phobius"/>
    </source>
</evidence>
<dbReference type="EMBL" id="QLII01000001">
    <property type="protein sequence ID" value="RAI77913.1"/>
    <property type="molecule type" value="Genomic_DNA"/>
</dbReference>
<evidence type="ECO:0000313" key="3">
    <source>
        <dbReference type="Proteomes" id="UP000249016"/>
    </source>
</evidence>
<protein>
    <submittedName>
        <fullName evidence="2">Uncharacterized protein</fullName>
    </submittedName>
</protein>
<dbReference type="Pfam" id="PF20498">
    <property type="entry name" value="DUF6728"/>
    <property type="match status" value="1"/>
</dbReference>
<name>A0A327NTL7_9BACT</name>
<keyword evidence="1" id="KW-0812">Transmembrane</keyword>
<accession>A0A327NTL7</accession>
<reference evidence="2 3" key="1">
    <citation type="submission" date="2018-06" db="EMBL/GenBank/DDBJ databases">
        <title>Spirosoma sp. HMF3257 Genome sequencing and assembly.</title>
        <authorList>
            <person name="Kang H."/>
            <person name="Cha I."/>
            <person name="Kim H."/>
            <person name="Kang J."/>
            <person name="Joh K."/>
        </authorList>
    </citation>
    <scope>NUCLEOTIDE SEQUENCE [LARGE SCALE GENOMIC DNA]</scope>
    <source>
        <strain evidence="2 3">HMF3257</strain>
    </source>
</reference>
<keyword evidence="1" id="KW-0472">Membrane</keyword>
<dbReference type="AlphaFoldDB" id="A0A327NTL7"/>